<organism evidence="2 3">
    <name type="scientific">Methylomonas fluvii</name>
    <dbReference type="NCBI Taxonomy" id="1854564"/>
    <lineage>
        <taxon>Bacteria</taxon>
        <taxon>Pseudomonadati</taxon>
        <taxon>Pseudomonadota</taxon>
        <taxon>Gammaproteobacteria</taxon>
        <taxon>Methylococcales</taxon>
        <taxon>Methylococcaceae</taxon>
        <taxon>Methylomonas</taxon>
    </lineage>
</organism>
<feature type="coiled-coil region" evidence="1">
    <location>
        <begin position="433"/>
        <end position="460"/>
    </location>
</feature>
<accession>A0ABR9DF17</accession>
<proteinExistence type="predicted"/>
<dbReference type="RefSeq" id="WP_192394476.1">
    <property type="nucleotide sequence ID" value="NZ_CAJHIU010000002.1"/>
</dbReference>
<protein>
    <submittedName>
        <fullName evidence="2">ATP-dependent exonuclease SbcCD, C subunit-like protein</fullName>
    </submittedName>
</protein>
<evidence type="ECO:0000256" key="1">
    <source>
        <dbReference type="SAM" id="Coils"/>
    </source>
</evidence>
<feature type="coiled-coil region" evidence="1">
    <location>
        <begin position="692"/>
        <end position="729"/>
    </location>
</feature>
<feature type="coiled-coil region" evidence="1">
    <location>
        <begin position="633"/>
        <end position="660"/>
    </location>
</feature>
<keyword evidence="3" id="KW-1185">Reference proteome</keyword>
<dbReference type="Proteomes" id="UP000641152">
    <property type="component" value="Unassembled WGS sequence"/>
</dbReference>
<dbReference type="SUPFAM" id="SSF52540">
    <property type="entry name" value="P-loop containing nucleoside triphosphate hydrolases"/>
    <property type="match status" value="1"/>
</dbReference>
<dbReference type="Gene3D" id="3.40.50.300">
    <property type="entry name" value="P-loop containing nucleotide triphosphate hydrolases"/>
    <property type="match status" value="1"/>
</dbReference>
<gene>
    <name evidence="2" type="ORF">EBB_14420</name>
</gene>
<dbReference type="Pfam" id="PF13558">
    <property type="entry name" value="SbcC_Walker_B"/>
    <property type="match status" value="1"/>
</dbReference>
<dbReference type="Pfam" id="PF13555">
    <property type="entry name" value="AAA_29"/>
    <property type="match status" value="1"/>
</dbReference>
<evidence type="ECO:0000313" key="2">
    <source>
        <dbReference type="EMBL" id="MBD9361692.1"/>
    </source>
</evidence>
<evidence type="ECO:0000313" key="3">
    <source>
        <dbReference type="Proteomes" id="UP000641152"/>
    </source>
</evidence>
<comment type="caution">
    <text evidence="2">The sequence shown here is derived from an EMBL/GenBank/DDBJ whole genome shotgun (WGS) entry which is preliminary data.</text>
</comment>
<sequence>MTATNDLQFSLDFVDDDALSGFRLQRLEVYNWGTFDGRVWVLHLYGRNALLTGDIGSGKSTLVDAVTTLLVPAHRIAYNKAAGADAKERSLRSYVLGHYKSERNEVSGSAKPVALRGDNSYSVILGVFHNAGYDQTVTLAQVFWISDRQGQPARLFVGAERDFSISRDFSDFGSDIGQLRKKLRGLGAELHDSFPPYGAWFRRRFGIDNEQALELFHQTVSMKSVGNLTDFVRSHMLEPSEVAPRITALINHFDDLNRAHDAVLKAKWQMSLLTPLVADCQRHTQLNEQTESLRACREALRPFFAGLKRGLLEKWLAGLDEELVKQSAQLERLNQRKRQQQLDERELQRNIAANGGDRIAQLGLEIERLQDELARRRDKSGRYEQLLQSLDLPAPADAEAFLAQQMRFAELRDNASAREADLQNQANEIGVAFAQGRSEHQDLQNELASLKARRSNIEDTQIKMRQALCRALNLAEDEMPFAGELIQVRDEDKDWEGAAERLLRNFGLSLLVPDAHYAAVADWVEQTHLRGRLVYFRVRPGQRAEPPVLHRDSLARKLAIKPDSAFYDWLEREIGHRFDVACCATQEQFRREQKAITRAGQIKAPGERHEKDDRHRLDDRSRYVLGWSNAAKIAALENKAKLLEKQLADLAGRLADIAKAQTTVKAQLETLTKLGEYRDFRELDWQPLAADIAALDEERRQLQAASDLLQQLGAQLAVVEAALLETERALGDKIKESGATEQRKQAAEALLAQTADILSEAGDAHAAQYPALEALRGEVLAERQVTVESCDNREREMRDWLQTKIENETKRLNYLRDKIIDAMRGYCAAFPLETQEVDVGIAAAHEYQTMLQSLQADDLPRFEARFKELLNENTIREVANFQSQLARERETIKERIALINESLTQIDYNTNRFIVLEAQPTPDADVRDFQSELRACTEGALTGSDDEQYSENKFLEVKKIIERFRGREGQAEQDRRWTAKVTDVRNWFNFGASERWREDGSEHEYYSDSGGKSGGQKEKLAYTILAASLAYQFGLEWGAVRSRSFRFVVIDEAFGRGSDESAQYGLRLFEKLSLQLLIVTPLQKIHIIEPYVAAVGFVHNEEGRASKLRNLSIEEYRAERAARGG</sequence>
<dbReference type="EMBL" id="JACXST010000002">
    <property type="protein sequence ID" value="MBD9361692.1"/>
    <property type="molecule type" value="Genomic_DNA"/>
</dbReference>
<reference evidence="2 3" key="1">
    <citation type="submission" date="2020-09" db="EMBL/GenBank/DDBJ databases">
        <title>Methylomonas albis sp. nov. and Methylomonas fluvii sp. nov.: Two cold-adapted methanotrophs from the River Elbe and an amended description of Methylovulum psychrotolerans strain Eb1.</title>
        <authorList>
            <person name="Bussmann I.K."/>
            <person name="Klings K.-W."/>
            <person name="Warnstedt J."/>
            <person name="Hoppert M."/>
            <person name="Saborowski A."/>
            <person name="Horn F."/>
            <person name="Liebner S."/>
        </authorList>
    </citation>
    <scope>NUCLEOTIDE SEQUENCE [LARGE SCALE GENOMIC DNA]</scope>
    <source>
        <strain evidence="2 3">EbB</strain>
    </source>
</reference>
<name>A0ABR9DF17_9GAMM</name>
<keyword evidence="1" id="KW-0175">Coiled coil</keyword>
<feature type="coiled-coil region" evidence="1">
    <location>
        <begin position="316"/>
        <end position="386"/>
    </location>
</feature>
<dbReference type="InterPro" id="IPR027417">
    <property type="entry name" value="P-loop_NTPase"/>
</dbReference>